<dbReference type="InterPro" id="IPR020846">
    <property type="entry name" value="MFS_dom"/>
</dbReference>
<dbReference type="RefSeq" id="WP_380804343.1">
    <property type="nucleotide sequence ID" value="NZ_JBHSFZ010000018.1"/>
</dbReference>
<keyword evidence="1 4" id="KW-0812">Transmembrane</keyword>
<dbReference type="InterPro" id="IPR036259">
    <property type="entry name" value="MFS_trans_sf"/>
</dbReference>
<evidence type="ECO:0000256" key="1">
    <source>
        <dbReference type="ARBA" id="ARBA00022692"/>
    </source>
</evidence>
<evidence type="ECO:0000256" key="2">
    <source>
        <dbReference type="ARBA" id="ARBA00022989"/>
    </source>
</evidence>
<organism evidence="6 7">
    <name type="scientific">Sphingobium tyrosinilyticum</name>
    <dbReference type="NCBI Taxonomy" id="2715436"/>
    <lineage>
        <taxon>Bacteria</taxon>
        <taxon>Pseudomonadati</taxon>
        <taxon>Pseudomonadota</taxon>
        <taxon>Alphaproteobacteria</taxon>
        <taxon>Sphingomonadales</taxon>
        <taxon>Sphingomonadaceae</taxon>
        <taxon>Sphingobium</taxon>
    </lineage>
</organism>
<feature type="transmembrane region" description="Helical" evidence="4">
    <location>
        <begin position="360"/>
        <end position="382"/>
    </location>
</feature>
<dbReference type="Gene3D" id="1.20.1250.20">
    <property type="entry name" value="MFS general substrate transporter like domains"/>
    <property type="match status" value="2"/>
</dbReference>
<evidence type="ECO:0000256" key="4">
    <source>
        <dbReference type="SAM" id="Phobius"/>
    </source>
</evidence>
<dbReference type="PROSITE" id="PS50850">
    <property type="entry name" value="MFS"/>
    <property type="match status" value="1"/>
</dbReference>
<accession>A0ABV9F2P0</accession>
<gene>
    <name evidence="6" type="ORF">ACFO3E_10085</name>
</gene>
<protein>
    <submittedName>
        <fullName evidence="6">MFS transporter</fullName>
    </submittedName>
</protein>
<evidence type="ECO:0000256" key="3">
    <source>
        <dbReference type="ARBA" id="ARBA00023136"/>
    </source>
</evidence>
<feature type="transmembrane region" description="Helical" evidence="4">
    <location>
        <begin position="119"/>
        <end position="143"/>
    </location>
</feature>
<feature type="transmembrane region" description="Helical" evidence="4">
    <location>
        <begin position="269"/>
        <end position="288"/>
    </location>
</feature>
<keyword evidence="3 4" id="KW-0472">Membrane</keyword>
<dbReference type="PANTHER" id="PTHR11360">
    <property type="entry name" value="MONOCARBOXYLATE TRANSPORTER"/>
    <property type="match status" value="1"/>
</dbReference>
<feature type="transmembrane region" description="Helical" evidence="4">
    <location>
        <begin position="326"/>
        <end position="348"/>
    </location>
</feature>
<dbReference type="Pfam" id="PF07690">
    <property type="entry name" value="MFS_1"/>
    <property type="match status" value="1"/>
</dbReference>
<feature type="transmembrane region" description="Helical" evidence="4">
    <location>
        <begin position="149"/>
        <end position="170"/>
    </location>
</feature>
<evidence type="ECO:0000313" key="6">
    <source>
        <dbReference type="EMBL" id="MFC4594534.1"/>
    </source>
</evidence>
<dbReference type="Proteomes" id="UP001595957">
    <property type="component" value="Unassembled WGS sequence"/>
</dbReference>
<feature type="transmembrane region" description="Helical" evidence="4">
    <location>
        <begin position="85"/>
        <end position="107"/>
    </location>
</feature>
<reference evidence="7" key="1">
    <citation type="journal article" date="2019" name="Int. J. Syst. Evol. Microbiol.">
        <title>The Global Catalogue of Microorganisms (GCM) 10K type strain sequencing project: providing services to taxonomists for standard genome sequencing and annotation.</title>
        <authorList>
            <consortium name="The Broad Institute Genomics Platform"/>
            <consortium name="The Broad Institute Genome Sequencing Center for Infectious Disease"/>
            <person name="Wu L."/>
            <person name="Ma J."/>
        </authorList>
    </citation>
    <scope>NUCLEOTIDE SEQUENCE [LARGE SCALE GENOMIC DNA]</scope>
    <source>
        <strain evidence="7">NBRC 103632</strain>
    </source>
</reference>
<keyword evidence="7" id="KW-1185">Reference proteome</keyword>
<feature type="transmembrane region" description="Helical" evidence="4">
    <location>
        <begin position="242"/>
        <end position="262"/>
    </location>
</feature>
<evidence type="ECO:0000313" key="7">
    <source>
        <dbReference type="Proteomes" id="UP001595957"/>
    </source>
</evidence>
<name>A0ABV9F2P0_9SPHN</name>
<dbReference type="InterPro" id="IPR011701">
    <property type="entry name" value="MFS"/>
</dbReference>
<dbReference type="InterPro" id="IPR050327">
    <property type="entry name" value="Proton-linked_MCT"/>
</dbReference>
<proteinExistence type="predicted"/>
<feature type="transmembrane region" description="Helical" evidence="4">
    <location>
        <begin position="60"/>
        <end position="79"/>
    </location>
</feature>
<sequence>MGYAASTMLTYSLSLFLEPLEQAFGWTRVEIMAGSSIVAVICVLLSPVTGAAVDRFGPRWIGIGGLVALGSMIAAFAFINGNYLLWLIVWTGYALATVCVLPTVWTAGVVRRFRAGRGLAIGATMCGPGISTFISPLAAHLLIDGLGWRYAFIAMPLLWGIVVLPILFFFHKNMKRHDVPEPADQAARAGRKGLAVNRDVVSGRFIRLLAAGLCFAAVVPPMVISAVPILSSAGLPRGEVVTIASLAGVAAICGRIIIGYLLDHLDARVLGMMLALLPSIACGILLAFPASVPMAALAIIALGFTLGAEYDVLAYMTSRFFATEHFGLLFGTLAGVIGLATSLGPVWFNAIFDHGGSYVPALWIALPLCPVAALLFASLGRYPTALEGHLQRS</sequence>
<dbReference type="SUPFAM" id="SSF103473">
    <property type="entry name" value="MFS general substrate transporter"/>
    <property type="match status" value="1"/>
</dbReference>
<feature type="transmembrane region" description="Helical" evidence="4">
    <location>
        <begin position="294"/>
        <end position="314"/>
    </location>
</feature>
<dbReference type="EMBL" id="JBHSFZ010000018">
    <property type="protein sequence ID" value="MFC4594534.1"/>
    <property type="molecule type" value="Genomic_DNA"/>
</dbReference>
<keyword evidence="2 4" id="KW-1133">Transmembrane helix</keyword>
<evidence type="ECO:0000259" key="5">
    <source>
        <dbReference type="PROSITE" id="PS50850"/>
    </source>
</evidence>
<comment type="caution">
    <text evidence="6">The sequence shown here is derived from an EMBL/GenBank/DDBJ whole genome shotgun (WGS) entry which is preliminary data.</text>
</comment>
<feature type="transmembrane region" description="Helical" evidence="4">
    <location>
        <begin position="31"/>
        <end position="53"/>
    </location>
</feature>
<feature type="domain" description="Major facilitator superfamily (MFS) profile" evidence="5">
    <location>
        <begin position="1"/>
        <end position="384"/>
    </location>
</feature>
<feature type="transmembrane region" description="Helical" evidence="4">
    <location>
        <begin position="208"/>
        <end position="230"/>
    </location>
</feature>